<dbReference type="Gene3D" id="3.60.110.10">
    <property type="entry name" value="Carbon-nitrogen hydrolase"/>
    <property type="match status" value="1"/>
</dbReference>
<evidence type="ECO:0000256" key="2">
    <source>
        <dbReference type="ARBA" id="ARBA00007145"/>
    </source>
</evidence>
<dbReference type="Proteomes" id="UP000245956">
    <property type="component" value="Unassembled WGS sequence"/>
</dbReference>
<protein>
    <recommendedName>
        <fullName evidence="3">NAD(+) synthase (glutamine-hydrolyzing)</fullName>
        <ecNumber evidence="3">6.3.5.1</ecNumber>
    </recommendedName>
    <alternativeName>
        <fullName evidence="8">NAD(+) synthase [glutamine-hydrolyzing]</fullName>
    </alternativeName>
</protein>
<dbReference type="InterPro" id="IPR003010">
    <property type="entry name" value="C-N_Hydrolase"/>
</dbReference>
<dbReference type="AlphaFoldDB" id="A0A2U3EG84"/>
<organism evidence="10 11">
    <name type="scientific">Purpureocillium lilacinum</name>
    <name type="common">Paecilomyces lilacinus</name>
    <dbReference type="NCBI Taxonomy" id="33203"/>
    <lineage>
        <taxon>Eukaryota</taxon>
        <taxon>Fungi</taxon>
        <taxon>Dikarya</taxon>
        <taxon>Ascomycota</taxon>
        <taxon>Pezizomycotina</taxon>
        <taxon>Sordariomycetes</taxon>
        <taxon>Hypocreomycetidae</taxon>
        <taxon>Hypocreales</taxon>
        <taxon>Ophiocordycipitaceae</taxon>
        <taxon>Purpureocillium</taxon>
    </lineage>
</organism>
<dbReference type="InterPro" id="IPR036526">
    <property type="entry name" value="C-N_Hydrolase_sf"/>
</dbReference>
<evidence type="ECO:0000313" key="10">
    <source>
        <dbReference type="EMBL" id="PWI73537.1"/>
    </source>
</evidence>
<dbReference type="HAMAP" id="MF_02090">
    <property type="entry name" value="NadE_glutamine_dep"/>
    <property type="match status" value="1"/>
</dbReference>
<dbReference type="EC" id="6.3.5.1" evidence="3"/>
<dbReference type="GO" id="GO:0004359">
    <property type="term" value="F:glutaminase activity"/>
    <property type="evidence" value="ECO:0007669"/>
    <property type="project" value="InterPro"/>
</dbReference>
<dbReference type="InterPro" id="IPR022310">
    <property type="entry name" value="NAD/GMP_synthase"/>
</dbReference>
<keyword evidence="7" id="KW-0520">NAD</keyword>
<evidence type="ECO:0000256" key="8">
    <source>
        <dbReference type="ARBA" id="ARBA00030681"/>
    </source>
</evidence>
<dbReference type="CDD" id="cd07570">
    <property type="entry name" value="GAT_Gln-NAD-synth"/>
    <property type="match status" value="1"/>
</dbReference>
<feature type="domain" description="CN hydrolase" evidence="9">
    <location>
        <begin position="4"/>
        <end position="285"/>
    </location>
</feature>
<keyword evidence="6" id="KW-0067">ATP-binding</keyword>
<evidence type="ECO:0000313" key="11">
    <source>
        <dbReference type="Proteomes" id="UP000245956"/>
    </source>
</evidence>
<dbReference type="GO" id="GO:0003952">
    <property type="term" value="F:NAD+ synthase (glutamine-hydrolyzing) activity"/>
    <property type="evidence" value="ECO:0007669"/>
    <property type="project" value="UniProtKB-EC"/>
</dbReference>
<reference evidence="10 11" key="1">
    <citation type="journal article" date="2016" name="Front. Microbiol.">
        <title>Genome and transcriptome sequences reveal the specific parasitism of the nematophagous Purpureocillium lilacinum 36-1.</title>
        <authorList>
            <person name="Xie J."/>
            <person name="Li S."/>
            <person name="Mo C."/>
            <person name="Xiao X."/>
            <person name="Peng D."/>
            <person name="Wang G."/>
            <person name="Xiao Y."/>
        </authorList>
    </citation>
    <scope>NUCLEOTIDE SEQUENCE [LARGE SCALE GENOMIC DNA]</scope>
    <source>
        <strain evidence="10 11">36-1</strain>
    </source>
</reference>
<evidence type="ECO:0000256" key="5">
    <source>
        <dbReference type="ARBA" id="ARBA00022741"/>
    </source>
</evidence>
<dbReference type="CDD" id="cd00553">
    <property type="entry name" value="NAD_synthase"/>
    <property type="match status" value="1"/>
</dbReference>
<dbReference type="FunFam" id="3.40.50.620:FF:000036">
    <property type="entry name" value="Glutamine-dependent NAD(+) synthetase"/>
    <property type="match status" value="1"/>
</dbReference>
<keyword evidence="4" id="KW-0436">Ligase</keyword>
<dbReference type="GO" id="GO:0009435">
    <property type="term" value="P:NAD+ biosynthetic process"/>
    <property type="evidence" value="ECO:0007669"/>
    <property type="project" value="UniProtKB-UniPathway"/>
</dbReference>
<dbReference type="Gene3D" id="3.40.50.620">
    <property type="entry name" value="HUPs"/>
    <property type="match status" value="1"/>
</dbReference>
<gene>
    <name evidence="10" type="ORF">PCL_08813</name>
</gene>
<proteinExistence type="inferred from homology"/>
<evidence type="ECO:0000259" key="9">
    <source>
        <dbReference type="PROSITE" id="PS50263"/>
    </source>
</evidence>
<dbReference type="PROSITE" id="PS50263">
    <property type="entry name" value="CN_HYDROLASE"/>
    <property type="match status" value="1"/>
</dbReference>
<sequence length="1156" mass="127375">MSFITVAAATLPSVPLDFQGNRDRIIESIRLAKAKGATLRTGPEVPSPHNLIDASWGDSLTRLLRTAEGDTVIHSWEVLADIIKDEACKGMLIDVGMGCRHRNILYNCRVLCTYKRILFIRPKMSLANDGLYRETRHFTAWPKKMQTETYYLESVIGNITGQRSVPIGDAILSTLDTAIGCETCEEMFTPSNPSTYMSLNGCEIILNSSASHAELRKLRTRIDLIANSTRKTGGCYVYANAIGVDGEARMMFDGSSMVLLNGKVMEQGPQFSLQPVHVVTATIDIEEIRSFRCSISRNVQGAAQPDYPRVEFDMRLSRPADQVFLSDTIQISRPIEPRILDPMAEIWLSTAVYLWQYLTRTNSAGFFLSLSGGLDSSTVALFVHGMARLVISSIEAGEVTTLADLRRVTGVKDFTPKSPDEIVNRLLTTCYTGTVNSSEETKSRARRLAEKLGAWHLDIPIDAAIEAHQSLVKTALNFTPHYSVEGGTQAENLALQNLQARNRMVVQYTLAQLVTTARQLPRAGSALLVLTSGNVDENLRGYYTKYDASSGDIAPLGSISKNDAKRFQAWARENWNLPIMTEFIEATPTAELLPLSAGVQDDESENEMGLTYDELSMFGILRKVDKLGPWSCYLRLLGVWKEKEGMTPNKIAEKVMRFFRNYAINRHKATIITPSIHLSAYNPDDNRADERPFLYVVNWPWQFNKIRDHAEELERRLSKATGQLDVYVFPGAWLDFRWMGAISTMEPAPTVEKSGGPFGGWGGGPWTFSVGDVPRRTLKSVVIALIIRPVRGLPALCIWCCRVWPPGRAATAAGQSMHATPHISRVSVEVEHMLHCGVPSGIATLTPRSLGAPRGNGHAGCLLLEAFHVGGMDCALGPLQRTVTEPGSPPVDPTALAHVHTCLHLNALSSGTARRCQRPFVDCIARHVMSHAASVGMSAKCIDDAVFPSTDKRWWQPPYYLALQARNYGTLGDRATMTAATDFTPPPGHPLRCSLPPRNPFRRLGSGMPLSPDSPASPARPVTTETAGIDVCCRVADAACVAVRHECRDGDMWHATACRMRARIVSPKAVGRDVFLAVAARRVRVALPFGMRHPADFFFFFLGGVDDGPQPTTGAASFSPPIVRSSDSEWLEKLQARAIRTSSPSPAITNWQWQRP</sequence>
<dbReference type="SUPFAM" id="SSF52402">
    <property type="entry name" value="Adenine nucleotide alpha hydrolases-like"/>
    <property type="match status" value="1"/>
</dbReference>
<keyword evidence="5" id="KW-0547">Nucleotide-binding</keyword>
<name>A0A2U3EG84_PURLI</name>
<dbReference type="GO" id="GO:0005737">
    <property type="term" value="C:cytoplasm"/>
    <property type="evidence" value="ECO:0007669"/>
    <property type="project" value="InterPro"/>
</dbReference>
<evidence type="ECO:0000256" key="7">
    <source>
        <dbReference type="ARBA" id="ARBA00023027"/>
    </source>
</evidence>
<dbReference type="EMBL" id="LCWV01000004">
    <property type="protein sequence ID" value="PWI73537.1"/>
    <property type="molecule type" value="Genomic_DNA"/>
</dbReference>
<dbReference type="SUPFAM" id="SSF56317">
    <property type="entry name" value="Carbon-nitrogen hydrolase"/>
    <property type="match status" value="1"/>
</dbReference>
<dbReference type="InterPro" id="IPR014729">
    <property type="entry name" value="Rossmann-like_a/b/a_fold"/>
</dbReference>
<dbReference type="Pfam" id="PF00795">
    <property type="entry name" value="CN_hydrolase"/>
    <property type="match status" value="1"/>
</dbReference>
<dbReference type="Pfam" id="PF02540">
    <property type="entry name" value="NAD_synthase"/>
    <property type="match status" value="1"/>
</dbReference>
<dbReference type="PANTHER" id="PTHR23090:SF9">
    <property type="entry name" value="GLUTAMINE-DEPENDENT NAD(+) SYNTHETASE"/>
    <property type="match status" value="1"/>
</dbReference>
<accession>A0A2U3EG84</accession>
<evidence type="ECO:0000256" key="3">
    <source>
        <dbReference type="ARBA" id="ARBA00012743"/>
    </source>
</evidence>
<evidence type="ECO:0000256" key="4">
    <source>
        <dbReference type="ARBA" id="ARBA00022598"/>
    </source>
</evidence>
<dbReference type="InterPro" id="IPR003694">
    <property type="entry name" value="NAD_synthase"/>
</dbReference>
<dbReference type="InterPro" id="IPR014445">
    <property type="entry name" value="Gln-dep_NAD_synthase"/>
</dbReference>
<comment type="pathway">
    <text evidence="1">Cofactor biosynthesis; NAD(+) biosynthesis; NAD(+) from deamido-NAD(+) (L-Gln route): step 1/1.</text>
</comment>
<comment type="caution">
    <text evidence="10">The sequence shown here is derived from an EMBL/GenBank/DDBJ whole genome shotgun (WGS) entry which is preliminary data.</text>
</comment>
<dbReference type="UniPathway" id="UPA00253">
    <property type="reaction ID" value="UER00334"/>
</dbReference>
<dbReference type="GO" id="GO:0005524">
    <property type="term" value="F:ATP binding"/>
    <property type="evidence" value="ECO:0007669"/>
    <property type="project" value="UniProtKB-KW"/>
</dbReference>
<evidence type="ECO:0000256" key="6">
    <source>
        <dbReference type="ARBA" id="ARBA00022840"/>
    </source>
</evidence>
<comment type="similarity">
    <text evidence="2">In the C-terminal section; belongs to the NAD synthetase family.</text>
</comment>
<dbReference type="PANTHER" id="PTHR23090">
    <property type="entry name" value="NH 3 /GLUTAMINE-DEPENDENT NAD + SYNTHETASE"/>
    <property type="match status" value="1"/>
</dbReference>
<evidence type="ECO:0000256" key="1">
    <source>
        <dbReference type="ARBA" id="ARBA00005188"/>
    </source>
</evidence>